<evidence type="ECO:0000313" key="3">
    <source>
        <dbReference type="Proteomes" id="UP000306740"/>
    </source>
</evidence>
<proteinExistence type="predicted"/>
<comment type="caution">
    <text evidence="1">The sequence shown here is derived from an EMBL/GenBank/DDBJ whole genome shotgun (WGS) entry which is preliminary data.</text>
</comment>
<gene>
    <name evidence="2" type="ORF">FHE65_25340</name>
    <name evidence="1" type="ORF">FHE65_33385</name>
</gene>
<dbReference type="OrthoDB" id="9791620at2"/>
<organism evidence="1 3">
    <name type="scientific">Mumia zhuanghuii</name>
    <dbReference type="NCBI Taxonomy" id="2585211"/>
    <lineage>
        <taxon>Bacteria</taxon>
        <taxon>Bacillati</taxon>
        <taxon>Actinomycetota</taxon>
        <taxon>Actinomycetes</taxon>
        <taxon>Propionibacteriales</taxon>
        <taxon>Nocardioidaceae</taxon>
        <taxon>Mumia</taxon>
    </lineage>
</organism>
<dbReference type="RefSeq" id="WP_139106811.1">
    <property type="nucleotide sequence ID" value="NZ_VDFR01000129.1"/>
</dbReference>
<dbReference type="Proteomes" id="UP000306740">
    <property type="component" value="Unassembled WGS sequence"/>
</dbReference>
<name>A0A5C4MA38_9ACTN</name>
<sequence>MSDIEATGHVDWVPIPLDADADSLEAGWRARFGDAREVVDSIAFMLGVRASLLRANADADESQVLNLAGWVMTTEPDDLSRLSAYAVLRAFPASPALDAENLVAQIVGDEPVFSGPQITEMETKSGDAVNVVFRPFVGDEVHEHLMVLWPRPDQGIWFQLAAYQSDLLTSYRVQPSFEELAAGIEGL</sequence>
<dbReference type="EMBL" id="VDFR01000129">
    <property type="protein sequence ID" value="TNC37103.1"/>
    <property type="molecule type" value="Genomic_DNA"/>
</dbReference>
<dbReference type="EMBL" id="VDFR01000229">
    <property type="protein sequence ID" value="TNC29848.1"/>
    <property type="molecule type" value="Genomic_DNA"/>
</dbReference>
<evidence type="ECO:0000313" key="2">
    <source>
        <dbReference type="EMBL" id="TNC37103.1"/>
    </source>
</evidence>
<reference evidence="1 3" key="1">
    <citation type="submission" date="2019-05" db="EMBL/GenBank/DDBJ databases">
        <title>Mumia sp. nov., isolated from the intestinal contents of plateau pika (Ochotona curzoniae) in the Qinghai-Tibet plateau of China.</title>
        <authorList>
            <person name="Tian Z."/>
        </authorList>
    </citation>
    <scope>NUCLEOTIDE SEQUENCE [LARGE SCALE GENOMIC DNA]</scope>
    <source>
        <strain evidence="3">527</strain>
        <strain evidence="1">Z527</strain>
    </source>
</reference>
<evidence type="ECO:0000313" key="1">
    <source>
        <dbReference type="EMBL" id="TNC29848.1"/>
    </source>
</evidence>
<accession>A0A5C4MA38</accession>
<dbReference type="AlphaFoldDB" id="A0A5C4MA38"/>
<protein>
    <submittedName>
        <fullName evidence="1">Uncharacterized protein</fullName>
    </submittedName>
</protein>